<proteinExistence type="predicted"/>
<feature type="non-terminal residue" evidence="1">
    <location>
        <position position="101"/>
    </location>
</feature>
<protein>
    <submittedName>
        <fullName evidence="1">Uncharacterized protein</fullName>
    </submittedName>
</protein>
<reference evidence="1" key="1">
    <citation type="submission" date="2023-05" db="EMBL/GenBank/DDBJ databases">
        <authorList>
            <consortium name="ELIXIR-Norway"/>
        </authorList>
    </citation>
    <scope>NUCLEOTIDE SEQUENCE</scope>
</reference>
<organism evidence="1 2">
    <name type="scientific">Rangifer tarandus platyrhynchus</name>
    <name type="common">Svalbard reindeer</name>
    <dbReference type="NCBI Taxonomy" id="3082113"/>
    <lineage>
        <taxon>Eukaryota</taxon>
        <taxon>Metazoa</taxon>
        <taxon>Chordata</taxon>
        <taxon>Craniata</taxon>
        <taxon>Vertebrata</taxon>
        <taxon>Euteleostomi</taxon>
        <taxon>Mammalia</taxon>
        <taxon>Eutheria</taxon>
        <taxon>Laurasiatheria</taxon>
        <taxon>Artiodactyla</taxon>
        <taxon>Ruminantia</taxon>
        <taxon>Pecora</taxon>
        <taxon>Cervidae</taxon>
        <taxon>Odocoileinae</taxon>
        <taxon>Rangifer</taxon>
    </lineage>
</organism>
<gene>
    <name evidence="1" type="ORF">MRATA1EN22A_LOCUS26827</name>
</gene>
<dbReference type="Proteomes" id="UP001162501">
    <property type="component" value="Chromosome 7"/>
</dbReference>
<sequence>PPCPPGDGAWPRRQLSAHQAAKAPLPCPRFPHATTQVASTPSCIVWGGAGILQQGSAGFCHRAPPTCRPTHPEGRSLSPRTQPALPPRHHACTPITRTGQQ</sequence>
<name>A0AC60A8Y6_RANTA</name>
<reference evidence="1" key="2">
    <citation type="submission" date="2025-03" db="EMBL/GenBank/DDBJ databases">
        <authorList>
            <consortium name="ELIXIR-Norway"/>
            <consortium name="Elixir Norway"/>
        </authorList>
    </citation>
    <scope>NUCLEOTIDE SEQUENCE</scope>
</reference>
<dbReference type="EMBL" id="OX596091">
    <property type="protein sequence ID" value="CAN0555433.1"/>
    <property type="molecule type" value="Genomic_DNA"/>
</dbReference>
<accession>A0AC60A8Y6</accession>
<evidence type="ECO:0000313" key="1">
    <source>
        <dbReference type="EMBL" id="CAN0555433.1"/>
    </source>
</evidence>
<evidence type="ECO:0000313" key="2">
    <source>
        <dbReference type="Proteomes" id="UP001162501"/>
    </source>
</evidence>
<feature type="non-terminal residue" evidence="1">
    <location>
        <position position="1"/>
    </location>
</feature>